<dbReference type="GO" id="GO:0140662">
    <property type="term" value="F:ATP-dependent protein folding chaperone"/>
    <property type="evidence" value="ECO:0007669"/>
    <property type="project" value="InterPro"/>
</dbReference>
<dbReference type="Pfam" id="PF00012">
    <property type="entry name" value="HSP70"/>
    <property type="match status" value="1"/>
</dbReference>
<gene>
    <name evidence="3" type="ORF">CR103_18575</name>
</gene>
<evidence type="ECO:0000256" key="1">
    <source>
        <dbReference type="ARBA" id="ARBA00022741"/>
    </source>
</evidence>
<proteinExistence type="predicted"/>
<reference evidence="3 4" key="1">
    <citation type="submission" date="2017-10" db="EMBL/GenBank/DDBJ databases">
        <title>Massilia psychrophilum sp. nov., a novel purple-pigmented bacterium isolated from Tianshan glacier, Xinjiang Municipality, China.</title>
        <authorList>
            <person name="Wang H."/>
        </authorList>
    </citation>
    <scope>NUCLEOTIDE SEQUENCE [LARGE SCALE GENOMIC DNA]</scope>
    <source>
        <strain evidence="3 4">JCM 30813</strain>
    </source>
</reference>
<dbReference type="Gene3D" id="3.30.420.40">
    <property type="match status" value="2"/>
</dbReference>
<protein>
    <submittedName>
        <fullName evidence="3">Molecular chaperone DnaK</fullName>
    </submittedName>
</protein>
<dbReference type="CDD" id="cd10170">
    <property type="entry name" value="ASKHA_NBD_HSP70"/>
    <property type="match status" value="1"/>
</dbReference>
<dbReference type="EMBL" id="PDOB01000039">
    <property type="protein sequence ID" value="PIL38322.1"/>
    <property type="molecule type" value="Genomic_DNA"/>
</dbReference>
<sequence>MAASVARYAVGIDLGTSNTVLAYAALKAGGHGAAGPVTLFDVEQLVAPGEVAALPLLPSVRYQGAEGELAAAELQLPWDAPDVFAAAAAPVVIGALARQLGAQAPGRLVASAKSWLSHSGVDRFAPILPWGSAADVPKVSPVEASASYLAYLRAAWNRQFPHDPLEAQELVLTVPASFDEAARALTLTAARQAGLPTLRLLEEPQAVFYDWLQRHRATLADALADSRLVLVCDVGGGTTDLSLIRIELRDGSTALTRIGVGNHLMLGGDNMDMALAHLVEARMLDGAEGRPVERLSAARLSQLIERCRAAKEQLLAAGAPQQVNVTLLGAGARLVGGARSVTLTREEVERLIVDGFFPQVDAAAPLLQRRAGIVEFGLPYARDAAVTRHVADFLRRHADAVRAAIGVGQDGPAMPDTLLLNGGVFRADALARRLEQTLGAWRGAPLRLLHNDDPDVAVARGAVAYALAGVGDGGALKIGGGAARSYFLQLGEQGEGGADKRGARRAICILPRGSEAGQELRMGAHNFALRVGQPVRFHLFTSNADAAGRAPFALGELVDMGVGEGAKDFARLPPIAMVLRSPAASDAAPGTQQRARREVPVQLASALTEVGTLEMHCVSVDDAAERWLLEFDLRRHDDTGDDGDDSATAARLAPALARIERIFGAKSQQVPAKEVKQLRAQLEQLLGERASWSTPLLRQLFDALWLRARARRRSLEHERLWLNLAGFCLRPGFGFALDDWRLTQLWTLFDAGVAHRADKQVQAEWWTLWRRVAGGLDPAQQRRLLEDFASNLHTNEEGGGGEDAGAAAAAVVRGSDDDMLRLGASLERIPSDFKVEIGAWLLARLAKANDALTLWALGRIGARQPFYGNLDDLVPADVVATWLDAILALDWRRLEPAGFAAAYLARMTGDRARDLPLALREAIAARLRQVGAPAIWIRMVEEVVVLDEATERRVLGETLPPGLKLIG</sequence>
<dbReference type="InterPro" id="IPR043129">
    <property type="entry name" value="ATPase_NBD"/>
</dbReference>
<comment type="caution">
    <text evidence="3">The sequence shown here is derived from an EMBL/GenBank/DDBJ whole genome shotgun (WGS) entry which is preliminary data.</text>
</comment>
<evidence type="ECO:0000313" key="3">
    <source>
        <dbReference type="EMBL" id="PIL38322.1"/>
    </source>
</evidence>
<dbReference type="PANTHER" id="PTHR42749">
    <property type="entry name" value="CELL SHAPE-DETERMINING PROTEIN MREB"/>
    <property type="match status" value="1"/>
</dbReference>
<dbReference type="RefSeq" id="WP_099917438.1">
    <property type="nucleotide sequence ID" value="NZ_BMHS01000020.1"/>
</dbReference>
<dbReference type="AlphaFoldDB" id="A0A2G8SX59"/>
<dbReference type="PANTHER" id="PTHR42749:SF1">
    <property type="entry name" value="CELL SHAPE-DETERMINING PROTEIN MREB"/>
    <property type="match status" value="1"/>
</dbReference>
<dbReference type="Gene3D" id="3.90.640.10">
    <property type="entry name" value="Actin, Chain A, domain 4"/>
    <property type="match status" value="1"/>
</dbReference>
<evidence type="ECO:0000256" key="2">
    <source>
        <dbReference type="ARBA" id="ARBA00022840"/>
    </source>
</evidence>
<evidence type="ECO:0000313" key="4">
    <source>
        <dbReference type="Proteomes" id="UP000228593"/>
    </source>
</evidence>
<dbReference type="Pfam" id="PF12531">
    <property type="entry name" value="DUF3731"/>
    <property type="match status" value="1"/>
</dbReference>
<dbReference type="GO" id="GO:0005524">
    <property type="term" value="F:ATP binding"/>
    <property type="evidence" value="ECO:0007669"/>
    <property type="project" value="UniProtKB-KW"/>
</dbReference>
<dbReference type="SUPFAM" id="SSF53067">
    <property type="entry name" value="Actin-like ATPase domain"/>
    <property type="match status" value="2"/>
</dbReference>
<dbReference type="InterPro" id="IPR013126">
    <property type="entry name" value="Hsp_70_fam"/>
</dbReference>
<dbReference type="OrthoDB" id="580874at2"/>
<dbReference type="InterPro" id="IPR021030">
    <property type="entry name" value="DUF3731"/>
</dbReference>
<accession>A0A2G8SX59</accession>
<dbReference type="PRINTS" id="PR00301">
    <property type="entry name" value="HEATSHOCK70"/>
</dbReference>
<name>A0A2G8SX59_9BURK</name>
<keyword evidence="4" id="KW-1185">Reference proteome</keyword>
<organism evidence="3 4">
    <name type="scientific">Massilia psychrophila</name>
    <dbReference type="NCBI Taxonomy" id="1603353"/>
    <lineage>
        <taxon>Bacteria</taxon>
        <taxon>Pseudomonadati</taxon>
        <taxon>Pseudomonadota</taxon>
        <taxon>Betaproteobacteria</taxon>
        <taxon>Burkholderiales</taxon>
        <taxon>Oxalobacteraceae</taxon>
        <taxon>Telluria group</taxon>
        <taxon>Massilia</taxon>
    </lineage>
</organism>
<keyword evidence="1" id="KW-0547">Nucleotide-binding</keyword>
<keyword evidence="2" id="KW-0067">ATP-binding</keyword>
<dbReference type="Proteomes" id="UP000228593">
    <property type="component" value="Unassembled WGS sequence"/>
</dbReference>